<comment type="subcellular location">
    <subcellularLocation>
        <location evidence="1">Cell outer membrane</location>
    </subcellularLocation>
</comment>
<feature type="domain" description="RagB/SusD" evidence="5">
    <location>
        <begin position="289"/>
        <end position="482"/>
    </location>
</feature>
<dbReference type="Gene3D" id="1.25.40.390">
    <property type="match status" value="1"/>
</dbReference>
<dbReference type="Gene3D" id="1.25.40.10">
    <property type="entry name" value="Tetratricopeptide repeat domain"/>
    <property type="match status" value="1"/>
</dbReference>
<evidence type="ECO:0000256" key="3">
    <source>
        <dbReference type="ARBA" id="ARBA00023136"/>
    </source>
</evidence>
<proteinExistence type="predicted"/>
<reference evidence="6" key="1">
    <citation type="submission" date="2019-08" db="EMBL/GenBank/DDBJ databases">
        <authorList>
            <person name="Kucharzyk K."/>
            <person name="Murdoch R.W."/>
            <person name="Higgins S."/>
            <person name="Loffler F."/>
        </authorList>
    </citation>
    <scope>NUCLEOTIDE SEQUENCE</scope>
</reference>
<dbReference type="AlphaFoldDB" id="A0A644VTP9"/>
<organism evidence="6">
    <name type="scientific">bioreactor metagenome</name>
    <dbReference type="NCBI Taxonomy" id="1076179"/>
    <lineage>
        <taxon>unclassified sequences</taxon>
        <taxon>metagenomes</taxon>
        <taxon>ecological metagenomes</taxon>
    </lineage>
</organism>
<keyword evidence="3" id="KW-0472">Membrane</keyword>
<dbReference type="SUPFAM" id="SSF48452">
    <property type="entry name" value="TPR-like"/>
    <property type="match status" value="1"/>
</dbReference>
<gene>
    <name evidence="6" type="ORF">SDC9_40020</name>
</gene>
<dbReference type="EMBL" id="VSSQ01000406">
    <property type="protein sequence ID" value="MPL93872.1"/>
    <property type="molecule type" value="Genomic_DNA"/>
</dbReference>
<dbReference type="InterPro" id="IPR011990">
    <property type="entry name" value="TPR-like_helical_dom_sf"/>
</dbReference>
<evidence type="ECO:0000256" key="1">
    <source>
        <dbReference type="ARBA" id="ARBA00004442"/>
    </source>
</evidence>
<evidence type="ECO:0000259" key="5">
    <source>
        <dbReference type="Pfam" id="PF07980"/>
    </source>
</evidence>
<evidence type="ECO:0000313" key="6">
    <source>
        <dbReference type="EMBL" id="MPL93872.1"/>
    </source>
</evidence>
<dbReference type="InterPro" id="IPR012944">
    <property type="entry name" value="SusD_RagB_dom"/>
</dbReference>
<comment type="caution">
    <text evidence="6">The sequence shown here is derived from an EMBL/GenBank/DDBJ whole genome shotgun (WGS) entry which is preliminary data.</text>
</comment>
<keyword evidence="4" id="KW-0998">Cell outer membrane</keyword>
<sequence>MKLIKLYTGIASLGLLFTTACTDLTPEIYSDVQKEDYFQTPAQFSTLIANAYAQLAGEYGYIYREGYWSMQEYTSDEVVVPTRGTDWYDAGVPIKMHTHTWEEDTRDINNGWSFAFGGVTKCNNVLNNIINIMGTDESTYNDAAKSGIAETKVLRAFYHLLAMDLYGNIHIDDNQRELQQYTRTEVFEWIEQEILDNIDKLDNRVRYGSMTKPVAHTILAKMYLNAEVYTGTARWADAAAQCDSVIEGGYGYALNDDYFTTFKKNNVGNKEIIFPIVFDAVYAKGNMFHLITLHYTQQEAYGFTTETWNGPCTLKSFYDSYASNDKRKAQWFTGPVMKDGEVIKYSNATLEDAPAIIVPEVTTIQDPTAANTFEGARFIKFEIEPGIEHHANSDFPIYRYADILLMKAEALMRLNGGVANQEALDAVNEVRERTGLDDYTAATLTLNELLAERGRELAWEGHRRQDLIRFGKFTTGMWEFMGTRSANRAIFPIPRWVQDDNPGIYTQNNWQ</sequence>
<dbReference type="Pfam" id="PF07980">
    <property type="entry name" value="SusD_RagB"/>
    <property type="match status" value="1"/>
</dbReference>
<keyword evidence="2" id="KW-0732">Signal</keyword>
<dbReference type="PROSITE" id="PS51257">
    <property type="entry name" value="PROKAR_LIPOPROTEIN"/>
    <property type="match status" value="1"/>
</dbReference>
<evidence type="ECO:0000256" key="4">
    <source>
        <dbReference type="ARBA" id="ARBA00023237"/>
    </source>
</evidence>
<accession>A0A644VTP9</accession>
<dbReference type="Gene3D" id="1.10.3780.10">
    <property type="entry name" value="SusD-like"/>
    <property type="match status" value="1"/>
</dbReference>
<dbReference type="GO" id="GO:0009279">
    <property type="term" value="C:cell outer membrane"/>
    <property type="evidence" value="ECO:0007669"/>
    <property type="project" value="UniProtKB-SubCell"/>
</dbReference>
<name>A0A644VTP9_9ZZZZ</name>
<evidence type="ECO:0000256" key="2">
    <source>
        <dbReference type="ARBA" id="ARBA00022729"/>
    </source>
</evidence>
<protein>
    <recommendedName>
        <fullName evidence="5">RagB/SusD domain-containing protein</fullName>
    </recommendedName>
</protein>